<dbReference type="SUPFAM" id="SSF50475">
    <property type="entry name" value="FMN-binding split barrel"/>
    <property type="match status" value="1"/>
</dbReference>
<organism evidence="3 4">
    <name type="scientific">Streptomyces shenzhenensis</name>
    <dbReference type="NCBI Taxonomy" id="943815"/>
    <lineage>
        <taxon>Bacteria</taxon>
        <taxon>Bacillati</taxon>
        <taxon>Actinomycetota</taxon>
        <taxon>Actinomycetes</taxon>
        <taxon>Kitasatosporales</taxon>
        <taxon>Streptomycetaceae</taxon>
        <taxon>Streptomyces</taxon>
    </lineage>
</organism>
<dbReference type="Proteomes" id="UP000270471">
    <property type="component" value="Unassembled WGS sequence"/>
</dbReference>
<feature type="domain" description="DUF2470" evidence="2">
    <location>
        <begin position="157"/>
        <end position="226"/>
    </location>
</feature>
<gene>
    <name evidence="3" type="ORF">CTZ28_37370</name>
</gene>
<dbReference type="Pfam" id="PF10615">
    <property type="entry name" value="DUF2470"/>
    <property type="match status" value="1"/>
</dbReference>
<protein>
    <submittedName>
        <fullName evidence="3">DUF2470 domain-containing protein</fullName>
    </submittedName>
</protein>
<evidence type="ECO:0000313" key="3">
    <source>
        <dbReference type="EMBL" id="RMB81048.1"/>
    </source>
</evidence>
<proteinExistence type="predicted"/>
<name>A0A3M0HXZ9_9ACTN</name>
<dbReference type="InterPro" id="IPR037119">
    <property type="entry name" value="Haem_oxidase_HugZ-like_sf"/>
</dbReference>
<evidence type="ECO:0000313" key="4">
    <source>
        <dbReference type="Proteomes" id="UP000270471"/>
    </source>
</evidence>
<keyword evidence="4" id="KW-1185">Reference proteome</keyword>
<evidence type="ECO:0000259" key="2">
    <source>
        <dbReference type="Pfam" id="PF10615"/>
    </source>
</evidence>
<reference evidence="3 4" key="1">
    <citation type="submission" date="2017-11" db="EMBL/GenBank/DDBJ databases">
        <title>Draft genome of actinobacteria isolated from guarana (Paullinia cupana (Mart.) Ducke.</title>
        <authorList>
            <person name="Siqueira K.A."/>
            <person name="Liotti R.G."/>
            <person name="Mendes T.A.O."/>
            <person name="Soares M.A."/>
        </authorList>
    </citation>
    <scope>NUCLEOTIDE SEQUENCE [LARGE SCALE GENOMIC DNA]</scope>
    <source>
        <strain evidence="3 4">193</strain>
    </source>
</reference>
<dbReference type="InterPro" id="IPR019595">
    <property type="entry name" value="DUF2470"/>
</dbReference>
<comment type="caution">
    <text evidence="3">The sequence shown here is derived from an EMBL/GenBank/DDBJ whole genome shotgun (WGS) entry which is preliminary data.</text>
</comment>
<dbReference type="AlphaFoldDB" id="A0A3M0HXZ9"/>
<sequence length="249" mass="26004">MDTETDPAGGPGAEEPPLSEPSPAERARSVLATAWSLSLEVAGHRFEPVALRAADGCGLLLHDLPATDVPAEVAAALAAARGDGLDAVAELTDVAPTPVRDRVRARLTLRGGLSAAEGSGLGLRPAWAVLDEGGLAREIAPGELALAAPDPLAAGEAGLLAHLDTAHADAVARLTRLVEPRLLLGVVCVRPVRLDRFGLVLRVEHARKHHDVRLAFAAPALSPRQAGCQIRLLLARATACPRHRLTRRP</sequence>
<dbReference type="EMBL" id="PENI01000035">
    <property type="protein sequence ID" value="RMB81048.1"/>
    <property type="molecule type" value="Genomic_DNA"/>
</dbReference>
<accession>A0A3M0HXZ9</accession>
<dbReference type="OrthoDB" id="3381348at2"/>
<dbReference type="RefSeq" id="WP_121894245.1">
    <property type="nucleotide sequence ID" value="NZ_PENI01000035.1"/>
</dbReference>
<feature type="region of interest" description="Disordered" evidence="1">
    <location>
        <begin position="1"/>
        <end position="26"/>
    </location>
</feature>
<dbReference type="Gene3D" id="3.20.180.10">
    <property type="entry name" value="PNP-oxidase-like"/>
    <property type="match status" value="1"/>
</dbReference>
<evidence type="ECO:0000256" key="1">
    <source>
        <dbReference type="SAM" id="MobiDB-lite"/>
    </source>
</evidence>
<feature type="compositionally biased region" description="Low complexity" evidence="1">
    <location>
        <begin position="13"/>
        <end position="22"/>
    </location>
</feature>